<dbReference type="Proteomes" id="UP000238338">
    <property type="component" value="Unassembled WGS sequence"/>
</dbReference>
<feature type="region of interest" description="Disordered" evidence="1">
    <location>
        <begin position="40"/>
        <end position="64"/>
    </location>
</feature>
<dbReference type="RefSeq" id="WP_146111564.1">
    <property type="nucleotide sequence ID" value="NZ_PVEP01000002.1"/>
</dbReference>
<evidence type="ECO:0000256" key="1">
    <source>
        <dbReference type="SAM" id="MobiDB-lite"/>
    </source>
</evidence>
<keyword evidence="3" id="KW-1185">Reference proteome</keyword>
<name>A0A2S8SAC7_9RHOB</name>
<evidence type="ECO:0000313" key="2">
    <source>
        <dbReference type="EMBL" id="PQV57785.1"/>
    </source>
</evidence>
<sequence>MPARIAPTPRFAASRPLPALAGGLAVLAVIVLAATLPRPAPGPDAPEDWHGNVAASHWHPVTPR</sequence>
<accession>A0A2S8SAC7</accession>
<organism evidence="2 3">
    <name type="scientific">Albidovulum denitrificans</name>
    <dbReference type="NCBI Taxonomy" id="404881"/>
    <lineage>
        <taxon>Bacteria</taxon>
        <taxon>Pseudomonadati</taxon>
        <taxon>Pseudomonadota</taxon>
        <taxon>Alphaproteobacteria</taxon>
        <taxon>Rhodobacterales</taxon>
        <taxon>Paracoccaceae</taxon>
        <taxon>Albidovulum</taxon>
    </lineage>
</organism>
<evidence type="ECO:0000313" key="3">
    <source>
        <dbReference type="Proteomes" id="UP000238338"/>
    </source>
</evidence>
<dbReference type="AlphaFoldDB" id="A0A2S8SAC7"/>
<reference evidence="2 3" key="1">
    <citation type="submission" date="2018-02" db="EMBL/GenBank/DDBJ databases">
        <title>Genomic Encyclopedia of Archaeal and Bacterial Type Strains, Phase II (KMG-II): from individual species to whole genera.</title>
        <authorList>
            <person name="Goeker M."/>
        </authorList>
    </citation>
    <scope>NUCLEOTIDE SEQUENCE [LARGE SCALE GENOMIC DNA]</scope>
    <source>
        <strain evidence="2 3">DSM 18921</strain>
    </source>
</reference>
<gene>
    <name evidence="2" type="ORF">LX70_01593</name>
</gene>
<comment type="caution">
    <text evidence="2">The sequence shown here is derived from an EMBL/GenBank/DDBJ whole genome shotgun (WGS) entry which is preliminary data.</text>
</comment>
<dbReference type="EMBL" id="PVEP01000002">
    <property type="protein sequence ID" value="PQV57785.1"/>
    <property type="molecule type" value="Genomic_DNA"/>
</dbReference>
<proteinExistence type="predicted"/>
<protein>
    <submittedName>
        <fullName evidence="2">Uncharacterized protein</fullName>
    </submittedName>
</protein>